<dbReference type="InterPro" id="IPR025478">
    <property type="entry name" value="COP23"/>
</dbReference>
<keyword evidence="3" id="KW-1185">Reference proteome</keyword>
<evidence type="ECO:0000256" key="1">
    <source>
        <dbReference type="SAM" id="SignalP"/>
    </source>
</evidence>
<organism evidence="2 3">
    <name type="scientific">Chamaesiphon polymorphus CCALA 037</name>
    <dbReference type="NCBI Taxonomy" id="2107692"/>
    <lineage>
        <taxon>Bacteria</taxon>
        <taxon>Bacillati</taxon>
        <taxon>Cyanobacteriota</taxon>
        <taxon>Cyanophyceae</taxon>
        <taxon>Gomontiellales</taxon>
        <taxon>Chamaesiphonaceae</taxon>
        <taxon>Chamaesiphon</taxon>
    </lineage>
</organism>
<feature type="chain" id="PRO_5015711198" evidence="1">
    <location>
        <begin position="28"/>
        <end position="174"/>
    </location>
</feature>
<dbReference type="AlphaFoldDB" id="A0A2T1F658"/>
<accession>A0A2T1F658</accession>
<dbReference type="Pfam" id="PF14218">
    <property type="entry name" value="COP23"/>
    <property type="match status" value="1"/>
</dbReference>
<dbReference type="EMBL" id="PVWO01000694">
    <property type="protein sequence ID" value="PSB40444.1"/>
    <property type="molecule type" value="Genomic_DNA"/>
</dbReference>
<reference evidence="2 3" key="1">
    <citation type="submission" date="2018-03" db="EMBL/GenBank/DDBJ databases">
        <title>The ancient ancestry and fast evolution of plastids.</title>
        <authorList>
            <person name="Moore K.R."/>
            <person name="Magnabosco C."/>
            <person name="Momper L."/>
            <person name="Gold D.A."/>
            <person name="Bosak T."/>
            <person name="Fournier G.P."/>
        </authorList>
    </citation>
    <scope>NUCLEOTIDE SEQUENCE [LARGE SCALE GENOMIC DNA]</scope>
    <source>
        <strain evidence="2 3">CCALA 037</strain>
    </source>
</reference>
<dbReference type="Proteomes" id="UP000238937">
    <property type="component" value="Unassembled WGS sequence"/>
</dbReference>
<dbReference type="OrthoDB" id="490444at2"/>
<feature type="signal peptide" evidence="1">
    <location>
        <begin position="1"/>
        <end position="27"/>
    </location>
</feature>
<gene>
    <name evidence="2" type="ORF">C7B77_28350</name>
</gene>
<sequence length="174" mass="18720">MKNILLTIATTSALTGTAIFVAINAIAQTPTAVRFYCGQTFDPDSNKIVPTTLIATSAKKEPIAIIQWKSKLSGKQTPQSRCNIVSAKFQQAWEAKRLNYLISGVDKTSGLGIICGIKDKTTPCNKETMLFTLVNSADATATIDRIKNIKSGSTSNPIYQSSGDSIVDIQSMIN</sequence>
<evidence type="ECO:0000313" key="2">
    <source>
        <dbReference type="EMBL" id="PSB40444.1"/>
    </source>
</evidence>
<evidence type="ECO:0000313" key="3">
    <source>
        <dbReference type="Proteomes" id="UP000238937"/>
    </source>
</evidence>
<keyword evidence="1" id="KW-0732">Signal</keyword>
<protein>
    <submittedName>
        <fullName evidence="2">Uncharacterized protein</fullName>
    </submittedName>
</protein>
<name>A0A2T1F658_9CYAN</name>
<dbReference type="RefSeq" id="WP_106312952.1">
    <property type="nucleotide sequence ID" value="NZ_PVWO01000694.1"/>
</dbReference>
<comment type="caution">
    <text evidence="2">The sequence shown here is derived from an EMBL/GenBank/DDBJ whole genome shotgun (WGS) entry which is preliminary data.</text>
</comment>
<proteinExistence type="predicted"/>